<reference evidence="1 2" key="1">
    <citation type="submission" date="2015-05" db="EMBL/GenBank/DDBJ databases">
        <authorList>
            <person name="Rodrigo-Torres Lidia"/>
            <person name="Arahal R.David."/>
        </authorList>
    </citation>
    <scope>NUCLEOTIDE SEQUENCE [LARGE SCALE GENOMIC DNA]</scope>
    <source>
        <strain evidence="1 2">CECT 7321</strain>
    </source>
</reference>
<proteinExistence type="predicted"/>
<gene>
    <name evidence="1" type="ORF">NIT7321_02933</name>
</gene>
<sequence>MKAMLTGFAAIIVIAAGANFALDRAGYASDEKLSGPSVRLD</sequence>
<protein>
    <submittedName>
        <fullName evidence="1">Uncharacterized protein</fullName>
    </submittedName>
</protein>
<dbReference type="EMBL" id="CVRL01000037">
    <property type="protein sequence ID" value="CRL12061.1"/>
    <property type="molecule type" value="Genomic_DNA"/>
</dbReference>
<organism evidence="1 2">
    <name type="scientific">Phaeobacter italicus</name>
    <dbReference type="NCBI Taxonomy" id="481446"/>
    <lineage>
        <taxon>Bacteria</taxon>
        <taxon>Pseudomonadati</taxon>
        <taxon>Pseudomonadota</taxon>
        <taxon>Alphaproteobacteria</taxon>
        <taxon>Rhodobacterales</taxon>
        <taxon>Roseobacteraceae</taxon>
        <taxon>Phaeobacter</taxon>
    </lineage>
</organism>
<evidence type="ECO:0000313" key="2">
    <source>
        <dbReference type="Proteomes" id="UP000043764"/>
    </source>
</evidence>
<evidence type="ECO:0000313" key="1">
    <source>
        <dbReference type="EMBL" id="CRL12061.1"/>
    </source>
</evidence>
<dbReference type="GeneID" id="78696918"/>
<dbReference type="AlphaFoldDB" id="A0A0H5DI74"/>
<dbReference type="Proteomes" id="UP000043764">
    <property type="component" value="Unassembled WGS sequence"/>
</dbReference>
<keyword evidence="2" id="KW-1185">Reference proteome</keyword>
<dbReference type="RefSeq" id="WP_008558747.1">
    <property type="nucleotide sequence ID" value="NZ_BSKQ01000001.1"/>
</dbReference>
<name>A0A0H5DI74_9RHOB</name>
<accession>A0A0H5DI74</accession>